<reference evidence="1" key="1">
    <citation type="submission" date="2009-02" db="EMBL/GenBank/DDBJ databases">
        <title>The Genome Sequence of Ajellomyces capsulatus strain G186AR.</title>
        <authorList>
            <consortium name="The Broad Institute Genome Sequencing Platform"/>
            <person name="Champion M."/>
            <person name="Cuomo C."/>
            <person name="Ma L.-J."/>
            <person name="Henn M.R."/>
            <person name="Sil A."/>
            <person name="Goldman B."/>
            <person name="Young S.K."/>
            <person name="Kodira C.D."/>
            <person name="Zeng Q."/>
            <person name="Koehrsen M."/>
            <person name="Alvarado L."/>
            <person name="Berlin A."/>
            <person name="Borenstein D."/>
            <person name="Chen Z."/>
            <person name="Engels R."/>
            <person name="Freedman E."/>
            <person name="Gellesch M."/>
            <person name="Goldberg J."/>
            <person name="Griggs A."/>
            <person name="Gujja S."/>
            <person name="Heiman D."/>
            <person name="Hepburn T."/>
            <person name="Howarth C."/>
            <person name="Jen D."/>
            <person name="Larson L."/>
            <person name="Lewis B."/>
            <person name="Mehta T."/>
            <person name="Park D."/>
            <person name="Pearson M."/>
            <person name="Roberts A."/>
            <person name="Saif S."/>
            <person name="Shea T."/>
            <person name="Shenoy N."/>
            <person name="Sisk P."/>
            <person name="Stolte C."/>
            <person name="Sykes S."/>
            <person name="Walk T."/>
            <person name="White J."/>
            <person name="Yandava C."/>
            <person name="Klein B."/>
            <person name="McEwen J.G."/>
            <person name="Puccia R."/>
            <person name="Goldman G.H."/>
            <person name="Felipe M.S."/>
            <person name="Nino-Vega G."/>
            <person name="San-Blas G."/>
            <person name="Taylor J."/>
            <person name="Mendoza L."/>
            <person name="Galagan J."/>
            <person name="Nusbaum C."/>
            <person name="Birren B."/>
        </authorList>
    </citation>
    <scope>NUCLEOTIDE SEQUENCE</scope>
    <source>
        <strain evidence="1">G186AR</strain>
    </source>
</reference>
<protein>
    <submittedName>
        <fullName evidence="1">Uncharacterized protein</fullName>
    </submittedName>
</protein>
<dbReference type="InParanoid" id="C0NPV0"/>
<dbReference type="Proteomes" id="UP000001631">
    <property type="component" value="Unassembled WGS sequence"/>
</dbReference>
<evidence type="ECO:0000313" key="2">
    <source>
        <dbReference type="Proteomes" id="UP000001631"/>
    </source>
</evidence>
<proteinExistence type="predicted"/>
<dbReference type="AlphaFoldDB" id="C0NPV0"/>
<dbReference type="InterPro" id="IPR022198">
    <property type="entry name" value="DUF3723"/>
</dbReference>
<keyword evidence="2" id="KW-1185">Reference proteome</keyword>
<gene>
    <name evidence="1" type="ORF">HCBG_05180</name>
</gene>
<dbReference type="GeneID" id="69038196"/>
<sequence length="774" mass="87555">MPSTKADRAEFVTKAAHYRGRAKIKLECLRFEDSGTPGARSVDPKHTAHLVNVFKQEGWKRLQPENYIPAVVSHEDLANALQLSEISQGDLLQDGEPHTLELPLGVSITVIHGKHRLLAAKQFAVDKFLLESEQWWVVKLYSDSLPAPARSAVREEYSHTLQFCDGDIYRSWRFYQTQGNVEEAARWLARLSPRKRADVQQLQIKHHALSRGFDQLLPFIGLWPKLEIVPRYDASFLLLLNRSSQPTQALLHYLDRMHSMWSVILGDQRYSLVDQGTVALLETMAPGDANADAALIQDRMSRREIFPAIDEQYERDAILQNILGINGRILSFNTFFQDLIYLEACVNSLCFLLPSTFPGSLRDTFTGVNQVAGEIRVQTRDHGMVVWPNERGEWDQCRELGYQQLILAAMRDFPSLSQIAPRRDQGKPASVVDSPSEECRQGIANLAFNLGFETSEIRNLRAVDPTRDLASKFLSRARPPEFYDLDENLVNDIVSYIAEHLPRAARLRPLNRPPEFTTNLLSQPKDDRCNRPRHAAYKNDREYLYLDVIYNYQPTGGSHLTSLAIQRDIFVSFFSPPYTNHNFHHGSGSSDPPLDSPLEHSLSVYDSMATGHASSSEGWNGPRVSWNSCLTSSAHFDAGTETDFSFYSLESGILPSAEVDHALSSSNVDLVFYDCNKNRLAVFRNLSEQRALFDETAGSLANDGYCFVIETTGRLVICPLHELWEAVQSRRLVLVGLKRDVRKGHSGANTLRDLIGHIERHQRRETSDTSCSLM</sequence>
<dbReference type="EMBL" id="GG663368">
    <property type="protein sequence ID" value="EEH06960.1"/>
    <property type="molecule type" value="Genomic_DNA"/>
</dbReference>
<dbReference type="STRING" id="447093.C0NPV0"/>
<evidence type="ECO:0000313" key="1">
    <source>
        <dbReference type="EMBL" id="EEH06960.1"/>
    </source>
</evidence>
<dbReference type="HOGENOM" id="CLU_004286_7_1_1"/>
<organism evidence="1 2">
    <name type="scientific">Ajellomyces capsulatus (strain G186AR / H82 / ATCC MYA-2454 / RMSCC 2432)</name>
    <name type="common">Darling's disease fungus</name>
    <name type="synonym">Histoplasma capsulatum</name>
    <dbReference type="NCBI Taxonomy" id="447093"/>
    <lineage>
        <taxon>Eukaryota</taxon>
        <taxon>Fungi</taxon>
        <taxon>Dikarya</taxon>
        <taxon>Ascomycota</taxon>
        <taxon>Pezizomycotina</taxon>
        <taxon>Eurotiomycetes</taxon>
        <taxon>Eurotiomycetidae</taxon>
        <taxon>Onygenales</taxon>
        <taxon>Ajellomycetaceae</taxon>
        <taxon>Histoplasma</taxon>
    </lineage>
</organism>
<name>C0NPV0_AJECG</name>
<dbReference type="RefSeq" id="XP_045287441.1">
    <property type="nucleotide sequence ID" value="XM_045432229.1"/>
</dbReference>
<dbReference type="Pfam" id="PF12520">
    <property type="entry name" value="DUF3723"/>
    <property type="match status" value="1"/>
</dbReference>
<accession>C0NPV0</accession>